<feature type="region of interest" description="Disordered" evidence="1">
    <location>
        <begin position="74"/>
        <end position="93"/>
    </location>
</feature>
<organism evidence="2 3">
    <name type="scientific">Macrostomum lignano</name>
    <dbReference type="NCBI Taxonomy" id="282301"/>
    <lineage>
        <taxon>Eukaryota</taxon>
        <taxon>Metazoa</taxon>
        <taxon>Spiralia</taxon>
        <taxon>Lophotrochozoa</taxon>
        <taxon>Platyhelminthes</taxon>
        <taxon>Rhabditophora</taxon>
        <taxon>Macrostomorpha</taxon>
        <taxon>Macrostomida</taxon>
        <taxon>Macrostomidae</taxon>
        <taxon>Macrostomum</taxon>
    </lineage>
</organism>
<sequence>MEDPVVKLRRCKSARPDMARRSRTDNRWDPWDPVVQARILPLGTKHWSQMKAQATANCPSTSKKDTSVQFALPDNEKQQKSAGGGPEKFNRPRTAAEATTAAALPVAMDGLRIRRSPHPGSPSWLAKLNTGYNQRARQGFVYWFTGRPKPTQFGRYSTGAKHMQYGLGMAPKKLNESAAARPGHRHQTVRIRRVHRAACDAGAAGTGAVGAAAATSLVAVDAGSAAAVAAAAAARGFALAFAGAAALDGTGAAATALRRRRSLRSASAFGAVKNPAASFTVVAAQSGVGGLATPARAAAAVPGQVLDITRLVVASSSVGTAVVEARPVRKYCEAPPPPPATTRSCFGLLLMNTKLPPPPPAPPALSLGSAPAWPTRMLRVVVQSQAEVALGQCAFAAQLAAFGVVAAPGSGGLD</sequence>
<reference evidence="3" key="1">
    <citation type="submission" date="2016-11" db="UniProtKB">
        <authorList>
            <consortium name="WormBaseParasite"/>
        </authorList>
    </citation>
    <scope>IDENTIFICATION</scope>
</reference>
<evidence type="ECO:0000313" key="3">
    <source>
        <dbReference type="WBParaSite" id="snap_masked-unitig_22078-processed-gene-0.0-mRNA-1"/>
    </source>
</evidence>
<proteinExistence type="predicted"/>
<accession>A0A1I8JNI6</accession>
<feature type="region of interest" description="Disordered" evidence="1">
    <location>
        <begin position="1"/>
        <end position="26"/>
    </location>
</feature>
<keyword evidence="2" id="KW-1185">Reference proteome</keyword>
<name>A0A1I8JNI6_9PLAT</name>
<feature type="compositionally biased region" description="Basic and acidic residues" evidence="1">
    <location>
        <begin position="14"/>
        <end position="26"/>
    </location>
</feature>
<evidence type="ECO:0000256" key="1">
    <source>
        <dbReference type="SAM" id="MobiDB-lite"/>
    </source>
</evidence>
<dbReference type="Proteomes" id="UP000095280">
    <property type="component" value="Unplaced"/>
</dbReference>
<dbReference type="AlphaFoldDB" id="A0A1I8JNI6"/>
<dbReference type="WBParaSite" id="snap_masked-unitig_22078-processed-gene-0.0-mRNA-1">
    <property type="protein sequence ID" value="snap_masked-unitig_22078-processed-gene-0.0-mRNA-1"/>
    <property type="gene ID" value="snap_masked-unitig_22078-processed-gene-0.0"/>
</dbReference>
<evidence type="ECO:0000313" key="2">
    <source>
        <dbReference type="Proteomes" id="UP000095280"/>
    </source>
</evidence>
<protein>
    <submittedName>
        <fullName evidence="3">Uncharacterized protein</fullName>
    </submittedName>
</protein>